<evidence type="ECO:0000313" key="1">
    <source>
        <dbReference type="EMBL" id="EHJ09409.1"/>
    </source>
</evidence>
<protein>
    <submittedName>
        <fullName evidence="1">Uncharacterized protein</fullName>
    </submittedName>
</protein>
<comment type="caution">
    <text evidence="1">The sequence shown here is derived from an EMBL/GenBank/DDBJ whole genome shotgun (WGS) entry which is preliminary data.</text>
</comment>
<dbReference type="PATRIC" id="fig|423471.3.peg.5433"/>
<evidence type="ECO:0000313" key="2">
    <source>
        <dbReference type="Proteomes" id="UP000003477"/>
    </source>
</evidence>
<gene>
    <name evidence="1" type="ORF">CWATWH0003_B164</name>
</gene>
<organism evidence="1 2">
    <name type="scientific">Crocosphaera watsonii WH 0003</name>
    <dbReference type="NCBI Taxonomy" id="423471"/>
    <lineage>
        <taxon>Bacteria</taxon>
        <taxon>Bacillati</taxon>
        <taxon>Cyanobacteriota</taxon>
        <taxon>Cyanophyceae</taxon>
        <taxon>Oscillatoriophycideae</taxon>
        <taxon>Chroococcales</taxon>
        <taxon>Aphanothecaceae</taxon>
        <taxon>Crocosphaera</taxon>
    </lineage>
</organism>
<sequence length="62" mass="7704">MAKRLFCDQHNTPEQLHRLLLKHWQEEQRIRLLLKHWEEEGLWRGQKIFKEKDKKNLATVVE</sequence>
<name>G5JEH7_CROWT</name>
<dbReference type="Proteomes" id="UP000003477">
    <property type="component" value="Unassembled WGS sequence"/>
</dbReference>
<accession>G5JEH7</accession>
<dbReference type="AlphaFoldDB" id="G5JEH7"/>
<dbReference type="EMBL" id="AESD01001024">
    <property type="protein sequence ID" value="EHJ09409.1"/>
    <property type="molecule type" value="Genomic_DNA"/>
</dbReference>
<reference evidence="1 2" key="1">
    <citation type="journal article" date="2011" name="Front. Microbiol.">
        <title>Two Strains of Crocosphaera watsonii with Highly Conserved Genomes are Distinguished by Strain-Specific Features.</title>
        <authorList>
            <person name="Bench S.R."/>
            <person name="Ilikchyan I.N."/>
            <person name="Tripp H.J."/>
            <person name="Zehr J.P."/>
        </authorList>
    </citation>
    <scope>NUCLEOTIDE SEQUENCE [LARGE SCALE GENOMIC DNA]</scope>
    <source>
        <strain evidence="1 2">WH 0003</strain>
    </source>
</reference>
<proteinExistence type="predicted"/>